<comment type="caution">
    <text evidence="1">The sequence shown here is derived from an EMBL/GenBank/DDBJ whole genome shotgun (WGS) entry which is preliminary data.</text>
</comment>
<gene>
    <name evidence="1" type="ORF">SHI21_14765</name>
</gene>
<proteinExistence type="predicted"/>
<keyword evidence="2" id="KW-1185">Reference proteome</keyword>
<protein>
    <submittedName>
        <fullName evidence="1">Uncharacterized protein</fullName>
    </submittedName>
</protein>
<dbReference type="EMBL" id="JAYGJQ010000002">
    <property type="protein sequence ID" value="MEA9357487.1"/>
    <property type="molecule type" value="Genomic_DNA"/>
</dbReference>
<sequence>MIIVFSLFKKTSQGIDNQYLNLIKPLIPSWKFYDDFEETRLLFYRAKTTSEETFNEWAPLYQNPKATFSSLFVNQGNLMLAAQSHIQQLLHDIEVHDETKPFEDTLSYKITQNLVIYAIRKKYPKSFYYQFKLASVDEKAHPREDIIISPLYQEGFDD</sequence>
<name>A0ABU5VWP5_9BACT</name>
<dbReference type="Proteomes" id="UP001302274">
    <property type="component" value="Unassembled WGS sequence"/>
</dbReference>
<evidence type="ECO:0000313" key="2">
    <source>
        <dbReference type="Proteomes" id="UP001302274"/>
    </source>
</evidence>
<organism evidence="1 2">
    <name type="scientific">Bacteriovorax antarcticus</name>
    <dbReference type="NCBI Taxonomy" id="3088717"/>
    <lineage>
        <taxon>Bacteria</taxon>
        <taxon>Pseudomonadati</taxon>
        <taxon>Bdellovibrionota</taxon>
        <taxon>Bacteriovoracia</taxon>
        <taxon>Bacteriovoracales</taxon>
        <taxon>Bacteriovoracaceae</taxon>
        <taxon>Bacteriovorax</taxon>
    </lineage>
</organism>
<dbReference type="RefSeq" id="WP_323577508.1">
    <property type="nucleotide sequence ID" value="NZ_JAYGJQ010000002.1"/>
</dbReference>
<reference evidence="1 2" key="1">
    <citation type="submission" date="2023-11" db="EMBL/GenBank/DDBJ databases">
        <title>A Novel Polar Bacteriovorax (B. antarcticus) Isolated from the Biocrust in Antarctica.</title>
        <authorList>
            <person name="Mun W."/>
            <person name="Choi S.Y."/>
            <person name="Mitchell R.J."/>
        </authorList>
    </citation>
    <scope>NUCLEOTIDE SEQUENCE [LARGE SCALE GENOMIC DNA]</scope>
    <source>
        <strain evidence="1 2">PP10</strain>
    </source>
</reference>
<evidence type="ECO:0000313" key="1">
    <source>
        <dbReference type="EMBL" id="MEA9357487.1"/>
    </source>
</evidence>
<accession>A0ABU5VWP5</accession>